<dbReference type="AlphaFoldDB" id="A0A6A2Z217"/>
<proteinExistence type="predicted"/>
<accession>A0A6A2Z217</accession>
<evidence type="ECO:0000256" key="1">
    <source>
        <dbReference type="SAM" id="MobiDB-lite"/>
    </source>
</evidence>
<dbReference type="PANTHER" id="PTHR15598">
    <property type="entry name" value="ENHANCER OF MRNA-DECAPPING PROTEIN 4"/>
    <property type="match status" value="1"/>
</dbReference>
<organism evidence="2 3">
    <name type="scientific">Hibiscus syriacus</name>
    <name type="common">Rose of Sharon</name>
    <dbReference type="NCBI Taxonomy" id="106335"/>
    <lineage>
        <taxon>Eukaryota</taxon>
        <taxon>Viridiplantae</taxon>
        <taxon>Streptophyta</taxon>
        <taxon>Embryophyta</taxon>
        <taxon>Tracheophyta</taxon>
        <taxon>Spermatophyta</taxon>
        <taxon>Magnoliopsida</taxon>
        <taxon>eudicotyledons</taxon>
        <taxon>Gunneridae</taxon>
        <taxon>Pentapetalae</taxon>
        <taxon>rosids</taxon>
        <taxon>malvids</taxon>
        <taxon>Malvales</taxon>
        <taxon>Malvaceae</taxon>
        <taxon>Malvoideae</taxon>
        <taxon>Hibiscus</taxon>
    </lineage>
</organism>
<dbReference type="GO" id="GO:0031087">
    <property type="term" value="P:deadenylation-independent decapping of nuclear-transcribed mRNA"/>
    <property type="evidence" value="ECO:0007669"/>
    <property type="project" value="InterPro"/>
</dbReference>
<feature type="region of interest" description="Disordered" evidence="1">
    <location>
        <begin position="267"/>
        <end position="305"/>
    </location>
</feature>
<reference evidence="2" key="1">
    <citation type="submission" date="2019-09" db="EMBL/GenBank/DDBJ databases">
        <title>Draft genome information of white flower Hibiscus syriacus.</title>
        <authorList>
            <person name="Kim Y.-M."/>
        </authorList>
    </citation>
    <scope>NUCLEOTIDE SEQUENCE [LARGE SCALE GENOMIC DNA]</scope>
    <source>
        <strain evidence="2">YM2019G1</strain>
    </source>
</reference>
<dbReference type="PANTHER" id="PTHR15598:SF7">
    <property type="entry name" value="ENHANCER OF MRNA-DECAPPING-LIKE PROTEIN"/>
    <property type="match status" value="1"/>
</dbReference>
<name>A0A6A2Z217_HIBSY</name>
<feature type="compositionally biased region" description="Basic and acidic residues" evidence="1">
    <location>
        <begin position="106"/>
        <end position="115"/>
    </location>
</feature>
<keyword evidence="3" id="KW-1185">Reference proteome</keyword>
<comment type="caution">
    <text evidence="2">The sequence shown here is derived from an EMBL/GenBank/DDBJ whole genome shotgun (WGS) entry which is preliminary data.</text>
</comment>
<feature type="region of interest" description="Disordered" evidence="1">
    <location>
        <begin position="1"/>
        <end position="22"/>
    </location>
</feature>
<dbReference type="EMBL" id="VEPZ02001228">
    <property type="protein sequence ID" value="KAE8685826.1"/>
    <property type="molecule type" value="Genomic_DNA"/>
</dbReference>
<feature type="compositionally biased region" description="Polar residues" evidence="1">
    <location>
        <begin position="1"/>
        <end position="20"/>
    </location>
</feature>
<feature type="compositionally biased region" description="Polar residues" evidence="1">
    <location>
        <begin position="57"/>
        <end position="81"/>
    </location>
</feature>
<dbReference type="GO" id="GO:0000932">
    <property type="term" value="C:P-body"/>
    <property type="evidence" value="ECO:0007669"/>
    <property type="project" value="TreeGrafter"/>
</dbReference>
<protein>
    <submittedName>
        <fullName evidence="2">Transducin/WD40 repeat-like superfamily protein, putative isoform 2</fullName>
    </submittedName>
</protein>
<gene>
    <name evidence="2" type="ORF">F3Y22_tig00111092pilonHSYRG00122</name>
</gene>
<feature type="region of interest" description="Disordered" evidence="1">
    <location>
        <begin position="57"/>
        <end position="115"/>
    </location>
</feature>
<sequence length="584" mass="63058">MNSDSSLELSRGNKPTENTLSSSISVSYISSSSYGSAPMLSHPKKSASSEVCFISESVVSGTESKPSTLLPGSSAENTHTASPPLPLTPRLSRKSSGFRSPSGSDHVNDSTLDHSVGHKVDMVQENMVEMPYSGDHLQKGEDVAQNGISSVPDPRAVFKHSTHLGETTVQDVVKNDAERIEVDDEVLGETRFSQTNETKYQQGSHTIVTDNKEKVFYSQASDLGIQTAREFCVESYGVEGAQQANPIGVSVQVDGLSNAGDGDDHNLIKDSSPKVGETDTAVAVSLSPASSKGKKKKKTSQSHSVQKQMNAIVSAQFNKEGKRLEASLVRSIEKAIKANTDALWARFQDENARQEKKQLQFGPVVARAIVPTLEKSIFSAITESFQKGVGEKTVNHFAKSVSSKLEVTLARQIQAQFQISGKQALQDVLRSSLDTCVIPAFEMSCKSMYEQIDVIFQKGLREHTAAERQQFEKSHSPVVAALQDAINSAASITQTLSGELANGQQKLIAMAASGANSNAGNPLVTQSSNGPLAHLHEMYQPEAHMDPMKELGRKIAEKKYDEAFTAAMHRSDVSIVSWLCSQVS</sequence>
<dbReference type="Proteomes" id="UP000436088">
    <property type="component" value="Unassembled WGS sequence"/>
</dbReference>
<evidence type="ECO:0000313" key="3">
    <source>
        <dbReference type="Proteomes" id="UP000436088"/>
    </source>
</evidence>
<evidence type="ECO:0000313" key="2">
    <source>
        <dbReference type="EMBL" id="KAE8685826.1"/>
    </source>
</evidence>
<dbReference type="InterPro" id="IPR045152">
    <property type="entry name" value="EDC4-like"/>
</dbReference>